<comment type="function">
    <text evidence="2">Antitoxin component of a type II toxin-antitoxin (TA) system.</text>
</comment>
<dbReference type="Proteomes" id="UP000613160">
    <property type="component" value="Unassembled WGS sequence"/>
</dbReference>
<sequence length="91" mass="10126">MAVFSVQTAKADLDQLIARAEAGEEIVILRADRPAVRLTPVANTDHPKLPRQPGRLAHLRGTIPDSFFDPLSEEELKLWEDGPIFPPDKDD</sequence>
<dbReference type="InterPro" id="IPR036165">
    <property type="entry name" value="YefM-like_sf"/>
</dbReference>
<evidence type="ECO:0000313" key="4">
    <source>
        <dbReference type="Proteomes" id="UP000613160"/>
    </source>
</evidence>
<dbReference type="Gene3D" id="3.40.1620.10">
    <property type="entry name" value="YefM-like domain"/>
    <property type="match status" value="1"/>
</dbReference>
<keyword evidence="4" id="KW-1185">Reference proteome</keyword>
<dbReference type="InterPro" id="IPR006442">
    <property type="entry name" value="Antitoxin_Phd/YefM"/>
</dbReference>
<reference evidence="3" key="2">
    <citation type="submission" date="2020-09" db="EMBL/GenBank/DDBJ databases">
        <authorList>
            <person name="Sun Q."/>
            <person name="Zhou Y."/>
        </authorList>
    </citation>
    <scope>NUCLEOTIDE SEQUENCE</scope>
    <source>
        <strain evidence="3">CGMCC 1.15493</strain>
    </source>
</reference>
<dbReference type="AlphaFoldDB" id="A0A916YDU6"/>
<evidence type="ECO:0000256" key="1">
    <source>
        <dbReference type="ARBA" id="ARBA00009981"/>
    </source>
</evidence>
<comment type="similarity">
    <text evidence="1 2">Belongs to the phD/YefM antitoxin family.</text>
</comment>
<proteinExistence type="inferred from homology"/>
<dbReference type="RefSeq" id="WP_188854958.1">
    <property type="nucleotide sequence ID" value="NZ_BMJJ01000015.1"/>
</dbReference>
<comment type="caution">
    <text evidence="3">The sequence shown here is derived from an EMBL/GenBank/DDBJ whole genome shotgun (WGS) entry which is preliminary data.</text>
</comment>
<protein>
    <recommendedName>
        <fullName evidence="2">Antitoxin</fullName>
    </recommendedName>
</protein>
<evidence type="ECO:0000313" key="3">
    <source>
        <dbReference type="EMBL" id="GGD39522.1"/>
    </source>
</evidence>
<gene>
    <name evidence="3" type="ORF">GCM10011335_47770</name>
</gene>
<accession>A0A916YDU6</accession>
<dbReference type="Pfam" id="PF02604">
    <property type="entry name" value="PhdYeFM_antitox"/>
    <property type="match status" value="1"/>
</dbReference>
<name>A0A916YDU6_9HYPH</name>
<evidence type="ECO:0000256" key="2">
    <source>
        <dbReference type="RuleBase" id="RU362080"/>
    </source>
</evidence>
<organism evidence="3 4">
    <name type="scientific">Aureimonas glaciei</name>
    <dbReference type="NCBI Taxonomy" id="1776957"/>
    <lineage>
        <taxon>Bacteria</taxon>
        <taxon>Pseudomonadati</taxon>
        <taxon>Pseudomonadota</taxon>
        <taxon>Alphaproteobacteria</taxon>
        <taxon>Hyphomicrobiales</taxon>
        <taxon>Aurantimonadaceae</taxon>
        <taxon>Aureimonas</taxon>
    </lineage>
</organism>
<dbReference type="NCBIfam" id="TIGR01552">
    <property type="entry name" value="phd_fam"/>
    <property type="match status" value="1"/>
</dbReference>
<reference evidence="3" key="1">
    <citation type="journal article" date="2014" name="Int. J. Syst. Evol. Microbiol.">
        <title>Complete genome sequence of Corynebacterium casei LMG S-19264T (=DSM 44701T), isolated from a smear-ripened cheese.</title>
        <authorList>
            <consortium name="US DOE Joint Genome Institute (JGI-PGF)"/>
            <person name="Walter F."/>
            <person name="Albersmeier A."/>
            <person name="Kalinowski J."/>
            <person name="Ruckert C."/>
        </authorList>
    </citation>
    <scope>NUCLEOTIDE SEQUENCE</scope>
    <source>
        <strain evidence="3">CGMCC 1.15493</strain>
    </source>
</reference>
<dbReference type="SUPFAM" id="SSF143120">
    <property type="entry name" value="YefM-like"/>
    <property type="match status" value="1"/>
</dbReference>
<dbReference type="EMBL" id="BMJJ01000015">
    <property type="protein sequence ID" value="GGD39522.1"/>
    <property type="molecule type" value="Genomic_DNA"/>
</dbReference>